<dbReference type="AlphaFoldDB" id="A0ABD3GVE2"/>
<sequence length="145" mass="16351">MVKTRFRRNAKARAEENERSKRVEKIKQVRSRVNGLRAYVIGTVEVRSELSDLLNPDVGAAHPTGAPSRNLNPLDQSTKMCQFRETTMSTRPNQAHVVNGDRLFAMVARATYRVAIVTFTPSSTSWTRTETATRRGLIVAESEFK</sequence>
<gene>
    <name evidence="1" type="ORF">R1sor_001230</name>
</gene>
<proteinExistence type="predicted"/>
<organism evidence="1 2">
    <name type="scientific">Riccia sorocarpa</name>
    <dbReference type="NCBI Taxonomy" id="122646"/>
    <lineage>
        <taxon>Eukaryota</taxon>
        <taxon>Viridiplantae</taxon>
        <taxon>Streptophyta</taxon>
        <taxon>Embryophyta</taxon>
        <taxon>Marchantiophyta</taxon>
        <taxon>Marchantiopsida</taxon>
        <taxon>Marchantiidae</taxon>
        <taxon>Marchantiales</taxon>
        <taxon>Ricciaceae</taxon>
        <taxon>Riccia</taxon>
    </lineage>
</organism>
<keyword evidence="2" id="KW-1185">Reference proteome</keyword>
<dbReference type="EMBL" id="JBJQOH010000006">
    <property type="protein sequence ID" value="KAL3683208.1"/>
    <property type="molecule type" value="Genomic_DNA"/>
</dbReference>
<comment type="caution">
    <text evidence="1">The sequence shown here is derived from an EMBL/GenBank/DDBJ whole genome shotgun (WGS) entry which is preliminary data.</text>
</comment>
<reference evidence="1 2" key="1">
    <citation type="submission" date="2024-09" db="EMBL/GenBank/DDBJ databases">
        <title>Chromosome-scale assembly of Riccia sorocarpa.</title>
        <authorList>
            <person name="Paukszto L."/>
        </authorList>
    </citation>
    <scope>NUCLEOTIDE SEQUENCE [LARGE SCALE GENOMIC DNA]</scope>
    <source>
        <strain evidence="1">LP-2024</strain>
        <tissue evidence="1">Aerial parts of the thallus</tissue>
    </source>
</reference>
<evidence type="ECO:0000313" key="1">
    <source>
        <dbReference type="EMBL" id="KAL3683208.1"/>
    </source>
</evidence>
<evidence type="ECO:0000313" key="2">
    <source>
        <dbReference type="Proteomes" id="UP001633002"/>
    </source>
</evidence>
<protein>
    <submittedName>
        <fullName evidence="1">Uncharacterized protein</fullName>
    </submittedName>
</protein>
<dbReference type="Proteomes" id="UP001633002">
    <property type="component" value="Unassembled WGS sequence"/>
</dbReference>
<accession>A0ABD3GVE2</accession>
<name>A0ABD3GVE2_9MARC</name>